<feature type="domain" description="NFD4 C-terminal" evidence="8">
    <location>
        <begin position="268"/>
        <end position="472"/>
    </location>
</feature>
<feature type="transmembrane region" description="Helical" evidence="5">
    <location>
        <begin position="64"/>
        <end position="87"/>
    </location>
</feature>
<evidence type="ECO:0000256" key="3">
    <source>
        <dbReference type="ARBA" id="ARBA00022989"/>
    </source>
</evidence>
<dbReference type="PROSITE" id="PS51257">
    <property type="entry name" value="PROKAR_LIPOPROTEIN"/>
    <property type="match status" value="1"/>
</dbReference>
<feature type="signal peptide" evidence="6">
    <location>
        <begin position="1"/>
        <end position="21"/>
    </location>
</feature>
<feature type="transmembrane region" description="Helical" evidence="5">
    <location>
        <begin position="159"/>
        <end position="184"/>
    </location>
</feature>
<accession>A0A7N0RA67</accession>
<keyword evidence="3 5" id="KW-1133">Transmembrane helix</keyword>
<evidence type="ECO:0000313" key="9">
    <source>
        <dbReference type="EnsemblPlants" id="Kaladp0003s0126.1.v1.1"/>
    </source>
</evidence>
<evidence type="ECO:0000256" key="4">
    <source>
        <dbReference type="ARBA" id="ARBA00023136"/>
    </source>
</evidence>
<keyword evidence="4 5" id="KW-0472">Membrane</keyword>
<reference evidence="9" key="1">
    <citation type="submission" date="2021-01" db="UniProtKB">
        <authorList>
            <consortium name="EnsemblPlants"/>
        </authorList>
    </citation>
    <scope>IDENTIFICATION</scope>
</reference>
<feature type="transmembrane region" description="Helical" evidence="5">
    <location>
        <begin position="319"/>
        <end position="339"/>
    </location>
</feature>
<dbReference type="PANTHER" id="PTHR21576">
    <property type="entry name" value="UNCHARACTERIZED NODULIN-LIKE PROTEIN"/>
    <property type="match status" value="1"/>
</dbReference>
<evidence type="ECO:0000313" key="10">
    <source>
        <dbReference type="Proteomes" id="UP000594263"/>
    </source>
</evidence>
<dbReference type="OMA" id="QWLLINH"/>
<keyword evidence="6" id="KW-0732">Signal</keyword>
<feature type="transmembrane region" description="Helical" evidence="5">
    <location>
        <begin position="7"/>
        <end position="35"/>
    </location>
</feature>
<dbReference type="InterPro" id="IPR010658">
    <property type="entry name" value="Nodulin-like"/>
</dbReference>
<feature type="chain" id="PRO_5029618256" description="Nodulin-like domain-containing protein" evidence="6">
    <location>
        <begin position="22"/>
        <end position="535"/>
    </location>
</feature>
<feature type="transmembrane region" description="Helical" evidence="5">
    <location>
        <begin position="412"/>
        <end position="431"/>
    </location>
</feature>
<feature type="transmembrane region" description="Helical" evidence="5">
    <location>
        <begin position="133"/>
        <end position="153"/>
    </location>
</feature>
<dbReference type="SUPFAM" id="SSF103473">
    <property type="entry name" value="MFS general substrate transporter"/>
    <property type="match status" value="1"/>
</dbReference>
<evidence type="ECO:0000259" key="8">
    <source>
        <dbReference type="Pfam" id="PF23262"/>
    </source>
</evidence>
<proteinExistence type="predicted"/>
<protein>
    <recommendedName>
        <fullName evidence="11">Nodulin-like domain-containing protein</fullName>
    </recommendedName>
</protein>
<feature type="transmembrane region" description="Helical" evidence="5">
    <location>
        <begin position="93"/>
        <end position="112"/>
    </location>
</feature>
<organism evidence="9 10">
    <name type="scientific">Kalanchoe fedtschenkoi</name>
    <name type="common">Lavender scallops</name>
    <name type="synonym">South American air plant</name>
    <dbReference type="NCBI Taxonomy" id="63787"/>
    <lineage>
        <taxon>Eukaryota</taxon>
        <taxon>Viridiplantae</taxon>
        <taxon>Streptophyta</taxon>
        <taxon>Embryophyta</taxon>
        <taxon>Tracheophyta</taxon>
        <taxon>Spermatophyta</taxon>
        <taxon>Magnoliopsida</taxon>
        <taxon>eudicotyledons</taxon>
        <taxon>Gunneridae</taxon>
        <taxon>Pentapetalae</taxon>
        <taxon>Saxifragales</taxon>
        <taxon>Crassulaceae</taxon>
        <taxon>Kalanchoe</taxon>
    </lineage>
</organism>
<dbReference type="Gramene" id="Kaladp0003s0126.1.v1.1">
    <property type="protein sequence ID" value="Kaladp0003s0126.1.v1.1"/>
    <property type="gene ID" value="Kaladp0003s0126.v1.1"/>
</dbReference>
<evidence type="ECO:0000259" key="7">
    <source>
        <dbReference type="Pfam" id="PF06813"/>
    </source>
</evidence>
<evidence type="ECO:0000256" key="1">
    <source>
        <dbReference type="ARBA" id="ARBA00004141"/>
    </source>
</evidence>
<comment type="subcellular location">
    <subcellularLocation>
        <location evidence="1">Membrane</location>
        <topology evidence="1">Multi-pass membrane protein</topology>
    </subcellularLocation>
</comment>
<sequence>MRVSSNLLLIIELISTTKCAAAFCYAGAGCIVAAIVEHWCLQKSFDFFPLILVFVCVKEHCSSLAISLTVSFNGVSAALYTLAANAIDPSSDALYLLLNAAIPLITSIVALFPILRQPDLYPLPPDAVQRDSLIFLFLNFLAVLTGMYLLFLGSSSESAMAGLLLSGAIFLLVLPMCIPGVVYAKDWFHRTVHTSFQFEGSGFLLVDDLDLEVHKDIVSRDSSLHGSLLVDGVVNESGTHGSSLNVIEENKGCCETMIGKDQLAMLGEEHSAKLLVRRMDFWLYYTAYFCGGTIGLVYSNNLGQIAQSLGQSSMTSRLITIYSSFSFFGRLLSAVPDYIRAKFYFARTGWLTLALLPTPVAFFLLAGAESILALQAGTALIGLSSGFIFAAAVSVTSELFGPFSVGLNHNILISNIPIGSLAYGLLAAIVYDSNAGSSITMFTSDAMVCLGRRCYFLTFILWGCFAVLGCHMIDNVVLIVTGTLHVQELLEKCHPLPLGMFDNILLLPFLGCLLSTCPRLLTFHLLAYSIATLTG</sequence>
<feature type="transmembrane region" description="Helical" evidence="5">
    <location>
        <begin position="351"/>
        <end position="373"/>
    </location>
</feature>
<dbReference type="InterPro" id="IPR036259">
    <property type="entry name" value="MFS_trans_sf"/>
</dbReference>
<feature type="domain" description="Nodulin-like" evidence="7">
    <location>
        <begin position="55"/>
        <end position="179"/>
    </location>
</feature>
<evidence type="ECO:0008006" key="11">
    <source>
        <dbReference type="Google" id="ProtNLM"/>
    </source>
</evidence>
<evidence type="ECO:0000256" key="2">
    <source>
        <dbReference type="ARBA" id="ARBA00022692"/>
    </source>
</evidence>
<evidence type="ECO:0000256" key="6">
    <source>
        <dbReference type="SAM" id="SignalP"/>
    </source>
</evidence>
<dbReference type="PANTHER" id="PTHR21576:SF7">
    <property type="entry name" value="MAJOR FACILITATOR SUPERFAMILY PROTEIN"/>
    <property type="match status" value="1"/>
</dbReference>
<name>A0A7N0RA67_KALFE</name>
<dbReference type="Pfam" id="PF06813">
    <property type="entry name" value="Nodulin-like"/>
    <property type="match status" value="1"/>
</dbReference>
<evidence type="ECO:0000256" key="5">
    <source>
        <dbReference type="SAM" id="Phobius"/>
    </source>
</evidence>
<dbReference type="Proteomes" id="UP000594263">
    <property type="component" value="Unplaced"/>
</dbReference>
<dbReference type="InterPro" id="IPR056555">
    <property type="entry name" value="NFD4_C"/>
</dbReference>
<keyword evidence="2 5" id="KW-0812">Transmembrane</keyword>
<dbReference type="AlphaFoldDB" id="A0A7N0RA67"/>
<feature type="transmembrane region" description="Helical" evidence="5">
    <location>
        <begin position="379"/>
        <end position="400"/>
    </location>
</feature>
<dbReference type="EnsemblPlants" id="Kaladp0003s0126.1.v1.1">
    <property type="protein sequence ID" value="Kaladp0003s0126.1.v1.1"/>
    <property type="gene ID" value="Kaladp0003s0126.v1.1"/>
</dbReference>
<keyword evidence="10" id="KW-1185">Reference proteome</keyword>
<feature type="transmembrane region" description="Helical" evidence="5">
    <location>
        <begin position="460"/>
        <end position="484"/>
    </location>
</feature>
<dbReference type="Pfam" id="PF23262">
    <property type="entry name" value="NFD4_C"/>
    <property type="match status" value="1"/>
</dbReference>
<feature type="transmembrane region" description="Helical" evidence="5">
    <location>
        <begin position="505"/>
        <end position="531"/>
    </location>
</feature>
<dbReference type="GO" id="GO:0016020">
    <property type="term" value="C:membrane"/>
    <property type="evidence" value="ECO:0007669"/>
    <property type="project" value="UniProtKB-SubCell"/>
</dbReference>
<feature type="transmembrane region" description="Helical" evidence="5">
    <location>
        <begin position="281"/>
        <end position="299"/>
    </location>
</feature>